<dbReference type="GO" id="GO:0004843">
    <property type="term" value="F:cysteine-type deubiquitinase activity"/>
    <property type="evidence" value="ECO:0007669"/>
    <property type="project" value="UniProtKB-UniRule"/>
</dbReference>
<dbReference type="GO" id="GO:0006508">
    <property type="term" value="P:proteolysis"/>
    <property type="evidence" value="ECO:0007669"/>
    <property type="project" value="UniProtKB-KW"/>
</dbReference>
<dbReference type="PROSITE" id="PS00972">
    <property type="entry name" value="USP_1"/>
    <property type="match status" value="1"/>
</dbReference>
<feature type="compositionally biased region" description="Polar residues" evidence="2">
    <location>
        <begin position="537"/>
        <end position="548"/>
    </location>
</feature>
<keyword evidence="1" id="KW-0645">Protease</keyword>
<name>A0A6J3MF76_9PEZI</name>
<dbReference type="InterPro" id="IPR038765">
    <property type="entry name" value="Papain-like_cys_pep_sf"/>
</dbReference>
<keyword evidence="1" id="KW-0833">Ubl conjugation pathway</keyword>
<sequence length="638" mass="70369">MPERPLTIATYAAGASLAAITLVYCFGPTFFLDDAAANSTKSGRKNGVVGLVNPANDCFINSVLQALAGLPELRIFLIREVHLRSLDGPEVYRSPVAMVHDEAGDASTLKRLPDWKIVGLQQGLVTAGLKDVLDALNERPIYRKTISAQGFIRTVEQAFRTHINRSQQDAQEFLQIIVERLADEYQAGKKARKRLHEPSPPTTVRTCSAATESAVKQDQNNSESITTSTQPSSGETSPKHSSLEPHPARGHDAAGHSFPMEGKVESQVECLHCGFKPRATESSFVTLTLNVPHQGSSTTLNDCFDGMFKVEHIDDFTCDRCRLVHALDVIGQKLSKKSIIKEEKELLESDQERINIAIRDDPENPPKDIALPSLTTAPKRRIAKHVRVSSFPRILAVHLSRSIWDLHASSSKNLAKVSFPEILPLGGLLDRKVYRLLGVVTHRGGHNSGHYESFRRQMLSPPFSTPTSMGTEGPYSRKPHSTADDRPTAASSPHLRANFPATSLHSDDEDQTPTDKVSKTSHDAHHDAKDPPRPDSRSTNQDTLTRSLNLDDLPTPGLSRLSTNVDSIDRPQSAGAQSNGTGRSIGLPKLRNSSKKNKAHDRWWRISDDRIKESKTSEVLGMQREVYLLFYEIITDAA</sequence>
<evidence type="ECO:0000256" key="1">
    <source>
        <dbReference type="RuleBase" id="RU366025"/>
    </source>
</evidence>
<dbReference type="PANTHER" id="PTHR24006">
    <property type="entry name" value="UBIQUITIN CARBOXYL-TERMINAL HYDROLASE"/>
    <property type="match status" value="1"/>
</dbReference>
<feature type="domain" description="USP" evidence="3">
    <location>
        <begin position="49"/>
        <end position="634"/>
    </location>
</feature>
<evidence type="ECO:0000313" key="5">
    <source>
        <dbReference type="RefSeq" id="XP_033463539.1"/>
    </source>
</evidence>
<keyword evidence="1" id="KW-0788">Thiol protease</keyword>
<feature type="region of interest" description="Disordered" evidence="2">
    <location>
        <begin position="445"/>
        <end position="597"/>
    </location>
</feature>
<reference evidence="5" key="2">
    <citation type="submission" date="2020-04" db="EMBL/GenBank/DDBJ databases">
        <authorList>
            <consortium name="NCBI Genome Project"/>
        </authorList>
    </citation>
    <scope>NUCLEOTIDE SEQUENCE</scope>
    <source>
        <strain evidence="5">CBS 342.82</strain>
    </source>
</reference>
<reference evidence="5" key="3">
    <citation type="submission" date="2025-08" db="UniProtKB">
        <authorList>
            <consortium name="RefSeq"/>
        </authorList>
    </citation>
    <scope>IDENTIFICATION</scope>
    <source>
        <strain evidence="5">CBS 342.82</strain>
    </source>
</reference>
<protein>
    <recommendedName>
        <fullName evidence="1">Ubiquitin carboxyl-terminal hydrolase</fullName>
        <ecNumber evidence="1">3.4.19.12</ecNumber>
    </recommendedName>
</protein>
<dbReference type="SUPFAM" id="SSF54001">
    <property type="entry name" value="Cysteine proteinases"/>
    <property type="match status" value="1"/>
</dbReference>
<dbReference type="PROSITE" id="PS50235">
    <property type="entry name" value="USP_3"/>
    <property type="match status" value="1"/>
</dbReference>
<dbReference type="PANTHER" id="PTHR24006:SF904">
    <property type="entry name" value="UBIQUITIN CARBOXYL-TERMINAL HYDROLASE 16"/>
    <property type="match status" value="1"/>
</dbReference>
<dbReference type="Proteomes" id="UP000504637">
    <property type="component" value="Unplaced"/>
</dbReference>
<dbReference type="InterPro" id="IPR028889">
    <property type="entry name" value="USP"/>
</dbReference>
<reference evidence="5" key="1">
    <citation type="submission" date="2020-01" db="EMBL/GenBank/DDBJ databases">
        <authorList>
            <consortium name="DOE Joint Genome Institute"/>
            <person name="Haridas S."/>
            <person name="Albert R."/>
            <person name="Binder M."/>
            <person name="Bloem J."/>
            <person name="Labutti K."/>
            <person name="Salamov A."/>
            <person name="Andreopoulos B."/>
            <person name="Baker S.E."/>
            <person name="Barry K."/>
            <person name="Bills G."/>
            <person name="Bluhm B.H."/>
            <person name="Cannon C."/>
            <person name="Castanera R."/>
            <person name="Culley D.E."/>
            <person name="Daum C."/>
            <person name="Ezra D."/>
            <person name="Gonzalez J.B."/>
            <person name="Henrissat B."/>
            <person name="Kuo A."/>
            <person name="Liang C."/>
            <person name="Lipzen A."/>
            <person name="Lutzoni F."/>
            <person name="Magnuson J."/>
            <person name="Mondo S."/>
            <person name="Nolan M."/>
            <person name="Ohm R."/>
            <person name="Pangilinan J."/>
            <person name="Park H.-J."/>
            <person name="Ramirez L."/>
            <person name="Alfaro M."/>
            <person name="Sun H."/>
            <person name="Tritt A."/>
            <person name="Yoshinaga Y."/>
            <person name="Zwiers L.-H."/>
            <person name="Turgeon B.G."/>
            <person name="Goodwin S.B."/>
            <person name="Spatafora J.W."/>
            <person name="Crous P.W."/>
            <person name="Grigoriev I.V."/>
        </authorList>
    </citation>
    <scope>NUCLEOTIDE SEQUENCE</scope>
    <source>
        <strain evidence="5">CBS 342.82</strain>
    </source>
</reference>
<gene>
    <name evidence="5" type="ORF">K489DRAFT_376920</name>
</gene>
<feature type="compositionally biased region" description="Basic and acidic residues" evidence="2">
    <location>
        <begin position="516"/>
        <end position="536"/>
    </location>
</feature>
<keyword evidence="4" id="KW-1185">Reference proteome</keyword>
<dbReference type="GeneID" id="54361829"/>
<dbReference type="GO" id="GO:0016579">
    <property type="term" value="P:protein deubiquitination"/>
    <property type="evidence" value="ECO:0007669"/>
    <property type="project" value="InterPro"/>
</dbReference>
<feature type="region of interest" description="Disordered" evidence="2">
    <location>
        <begin position="189"/>
        <end position="258"/>
    </location>
</feature>
<dbReference type="GO" id="GO:0005829">
    <property type="term" value="C:cytosol"/>
    <property type="evidence" value="ECO:0007669"/>
    <property type="project" value="TreeGrafter"/>
</dbReference>
<dbReference type="EC" id="3.4.19.12" evidence="1"/>
<dbReference type="InterPro" id="IPR001394">
    <property type="entry name" value="Peptidase_C19_UCH"/>
</dbReference>
<evidence type="ECO:0000256" key="2">
    <source>
        <dbReference type="SAM" id="MobiDB-lite"/>
    </source>
</evidence>
<dbReference type="InterPro" id="IPR018200">
    <property type="entry name" value="USP_CS"/>
</dbReference>
<dbReference type="AlphaFoldDB" id="A0A6J3MF76"/>
<dbReference type="RefSeq" id="XP_033463539.1">
    <property type="nucleotide sequence ID" value="XM_033604029.1"/>
</dbReference>
<accession>A0A6J3MF76</accession>
<comment type="catalytic activity">
    <reaction evidence="1">
        <text>Thiol-dependent hydrolysis of ester, thioester, amide, peptide and isopeptide bonds formed by the C-terminal Gly of ubiquitin (a 76-residue protein attached to proteins as an intracellular targeting signal).</text>
        <dbReference type="EC" id="3.4.19.12"/>
    </reaction>
</comment>
<dbReference type="CDD" id="cd02662">
    <property type="entry name" value="Peptidase_C19F"/>
    <property type="match status" value="1"/>
</dbReference>
<dbReference type="InterPro" id="IPR050164">
    <property type="entry name" value="Peptidase_C19"/>
</dbReference>
<organism evidence="5">
    <name type="scientific">Dissoconium aciculare CBS 342.82</name>
    <dbReference type="NCBI Taxonomy" id="1314786"/>
    <lineage>
        <taxon>Eukaryota</taxon>
        <taxon>Fungi</taxon>
        <taxon>Dikarya</taxon>
        <taxon>Ascomycota</taxon>
        <taxon>Pezizomycotina</taxon>
        <taxon>Dothideomycetes</taxon>
        <taxon>Dothideomycetidae</taxon>
        <taxon>Mycosphaerellales</taxon>
        <taxon>Dissoconiaceae</taxon>
        <taxon>Dissoconium</taxon>
    </lineage>
</organism>
<dbReference type="Gene3D" id="3.90.70.10">
    <property type="entry name" value="Cysteine proteinases"/>
    <property type="match status" value="1"/>
</dbReference>
<dbReference type="GO" id="GO:0005634">
    <property type="term" value="C:nucleus"/>
    <property type="evidence" value="ECO:0007669"/>
    <property type="project" value="TreeGrafter"/>
</dbReference>
<keyword evidence="1" id="KW-0378">Hydrolase</keyword>
<dbReference type="OrthoDB" id="2248014at2759"/>
<feature type="compositionally biased region" description="Basic and acidic residues" evidence="2">
    <location>
        <begin position="237"/>
        <end position="254"/>
    </location>
</feature>
<evidence type="ECO:0000259" key="3">
    <source>
        <dbReference type="PROSITE" id="PS50235"/>
    </source>
</evidence>
<evidence type="ECO:0000313" key="4">
    <source>
        <dbReference type="Proteomes" id="UP000504637"/>
    </source>
</evidence>
<feature type="compositionally biased region" description="Polar residues" evidence="2">
    <location>
        <begin position="202"/>
        <end position="236"/>
    </location>
</feature>
<dbReference type="PROSITE" id="PS00973">
    <property type="entry name" value="USP_2"/>
    <property type="match status" value="1"/>
</dbReference>
<comment type="similarity">
    <text evidence="1">Belongs to the peptidase C19 family.</text>
</comment>
<dbReference type="Pfam" id="PF00443">
    <property type="entry name" value="UCH"/>
    <property type="match status" value="1"/>
</dbReference>
<proteinExistence type="inferred from homology"/>